<keyword evidence="5 7" id="KW-0648">Protein biosynthesis</keyword>
<dbReference type="SUPFAM" id="SSF75304">
    <property type="entry name" value="Amidase signature (AS) enzymes"/>
    <property type="match status" value="1"/>
</dbReference>
<name>A0AAD9L7Z5_PAPLA</name>
<keyword evidence="4 7" id="KW-0067">ATP-binding</keyword>
<feature type="domain" description="Amidase" evidence="9">
    <location>
        <begin position="34"/>
        <end position="465"/>
    </location>
</feature>
<dbReference type="GO" id="GO:0005524">
    <property type="term" value="F:ATP binding"/>
    <property type="evidence" value="ECO:0007669"/>
    <property type="project" value="UniProtKB-KW"/>
</dbReference>
<dbReference type="InterPro" id="IPR036928">
    <property type="entry name" value="AS_sf"/>
</dbReference>
<keyword evidence="11" id="KW-1185">Reference proteome</keyword>
<evidence type="ECO:0000256" key="8">
    <source>
        <dbReference type="SAM" id="MobiDB-lite"/>
    </source>
</evidence>
<dbReference type="HAMAP" id="MF_00120">
    <property type="entry name" value="GatA"/>
    <property type="match status" value="1"/>
</dbReference>
<dbReference type="PANTHER" id="PTHR11895">
    <property type="entry name" value="TRANSAMIDASE"/>
    <property type="match status" value="1"/>
</dbReference>
<feature type="region of interest" description="Disordered" evidence="8">
    <location>
        <begin position="106"/>
        <end position="133"/>
    </location>
</feature>
<comment type="catalytic activity">
    <reaction evidence="6 7">
        <text>L-glutamyl-tRNA(Gln) + L-glutamine + ATP + H2O = L-glutaminyl-tRNA(Gln) + L-glutamate + ADP + phosphate + H(+)</text>
        <dbReference type="Rhea" id="RHEA:17521"/>
        <dbReference type="Rhea" id="RHEA-COMP:9681"/>
        <dbReference type="Rhea" id="RHEA-COMP:9684"/>
        <dbReference type="ChEBI" id="CHEBI:15377"/>
        <dbReference type="ChEBI" id="CHEBI:15378"/>
        <dbReference type="ChEBI" id="CHEBI:29985"/>
        <dbReference type="ChEBI" id="CHEBI:30616"/>
        <dbReference type="ChEBI" id="CHEBI:43474"/>
        <dbReference type="ChEBI" id="CHEBI:58359"/>
        <dbReference type="ChEBI" id="CHEBI:78520"/>
        <dbReference type="ChEBI" id="CHEBI:78521"/>
        <dbReference type="ChEBI" id="CHEBI:456216"/>
        <dbReference type="EC" id="6.3.5.7"/>
    </reaction>
</comment>
<dbReference type="Proteomes" id="UP001182556">
    <property type="component" value="Unassembled WGS sequence"/>
</dbReference>
<feature type="active site" description="Charge relay system" evidence="7">
    <location>
        <position position="48"/>
    </location>
</feature>
<gene>
    <name evidence="10" type="ORF">DB88DRAFT_176212</name>
</gene>
<dbReference type="GO" id="GO:0032543">
    <property type="term" value="P:mitochondrial translation"/>
    <property type="evidence" value="ECO:0007669"/>
    <property type="project" value="UniProtKB-UniRule"/>
</dbReference>
<feature type="active site" description="Charge relay system" evidence="7">
    <location>
        <position position="130"/>
    </location>
</feature>
<sequence>MRSSCKRLASLVTRPRVSDVDPTPYSWVDNTPQAHTTGPLAGVNIAIKENISYASAPTSCSSKTLQNYRPPYNATCVNSLLRSGATIAGMTKMDEFGMGSETRNLPEYYTPVHNPAGPSSDTNPRAAGGSSGGSAAAVAEGSCDAALGTDTGGSVRLPASYCGIVGLKPSYGLVSRHGVVAYADSLDCVGVMANDVDTVRNVFGAISHPDERDMTCADASVRQQASSIATSSLSRFASDKPLSGLRIGLPVQTHLPEPYVQLSRDLLSYLKSLGATLVPVDLPSCRLALPAYYVLASAEASSNLGRYGGGWFGSTWERELTAESGDARRRRIRTEGFGGEVKRRVLAGTHALSANEFNNTYLKALYLRRSVREDFAKTFRIPHPSSPQRPVAADGVDVVLHPTAIRTAPRLDGSDDAPQESGYLQDLLTVPSSLAGLPSMSVPAGNRDGWPVGVSIVGQWGMEEILFWAGRQIEKWSAGRSRSMGRL</sequence>
<dbReference type="InterPro" id="IPR000120">
    <property type="entry name" value="Amidase"/>
</dbReference>
<evidence type="ECO:0000313" key="11">
    <source>
        <dbReference type="Proteomes" id="UP001182556"/>
    </source>
</evidence>
<dbReference type="AlphaFoldDB" id="A0AAD9L7Z5"/>
<keyword evidence="2 7" id="KW-0436">Ligase</keyword>
<protein>
    <recommendedName>
        <fullName evidence="7">Glutamyl-tRNA(Gln) amidotransferase subunit A, mitochondrial</fullName>
        <shortName evidence="7">Glu-AdT subunit A</shortName>
        <ecNumber evidence="7">6.3.5.7</ecNumber>
    </recommendedName>
</protein>
<evidence type="ECO:0000259" key="9">
    <source>
        <dbReference type="Pfam" id="PF01425"/>
    </source>
</evidence>
<evidence type="ECO:0000256" key="5">
    <source>
        <dbReference type="ARBA" id="ARBA00022917"/>
    </source>
</evidence>
<dbReference type="EMBL" id="JAODAN010000002">
    <property type="protein sequence ID" value="KAK1926661.1"/>
    <property type="molecule type" value="Genomic_DNA"/>
</dbReference>
<dbReference type="GO" id="GO:0005739">
    <property type="term" value="C:mitochondrion"/>
    <property type="evidence" value="ECO:0007669"/>
    <property type="project" value="UniProtKB-SubCell"/>
</dbReference>
<reference evidence="10" key="1">
    <citation type="submission" date="2023-02" db="EMBL/GenBank/DDBJ databases">
        <title>Identification and recombinant expression of a fungal hydrolase from Papiliotrema laurentii that hydrolyzes apple cutin and clears colloidal polyester polyurethane.</title>
        <authorList>
            <consortium name="DOE Joint Genome Institute"/>
            <person name="Roman V.A."/>
            <person name="Bojanowski C."/>
            <person name="Crable B.R."/>
            <person name="Wagner D.N."/>
            <person name="Hung C.S."/>
            <person name="Nadeau L.J."/>
            <person name="Schratz L."/>
            <person name="Haridas S."/>
            <person name="Pangilinan J."/>
            <person name="Lipzen A."/>
            <person name="Na H."/>
            <person name="Yan M."/>
            <person name="Ng V."/>
            <person name="Grigoriev I.V."/>
            <person name="Spatafora J.W."/>
            <person name="Barlow D."/>
            <person name="Biffinger J."/>
            <person name="Kelley-Loughnane N."/>
            <person name="Varaljay V.A."/>
            <person name="Crookes-Goodson W.J."/>
        </authorList>
    </citation>
    <scope>NUCLEOTIDE SEQUENCE</scope>
    <source>
        <strain evidence="10">5307AH</strain>
    </source>
</reference>
<comment type="similarity">
    <text evidence="1 7">Belongs to the amidase family. GatA subfamily.</text>
</comment>
<dbReference type="Pfam" id="PF01425">
    <property type="entry name" value="Amidase"/>
    <property type="match status" value="1"/>
</dbReference>
<dbReference type="InterPro" id="IPR023631">
    <property type="entry name" value="Amidase_dom"/>
</dbReference>
<dbReference type="GO" id="GO:0070681">
    <property type="term" value="P:glutaminyl-tRNAGln biosynthesis via transamidation"/>
    <property type="evidence" value="ECO:0007669"/>
    <property type="project" value="UniProtKB-UniRule"/>
</dbReference>
<comment type="subcellular location">
    <subcellularLocation>
        <location evidence="7">Mitochondrion</location>
    </subcellularLocation>
</comment>
<dbReference type="PROSITE" id="PS00571">
    <property type="entry name" value="AMIDASES"/>
    <property type="match status" value="1"/>
</dbReference>
<feature type="active site" description="Acyl-ester intermediate" evidence="7">
    <location>
        <position position="154"/>
    </location>
</feature>
<keyword evidence="7" id="KW-0496">Mitochondrion</keyword>
<dbReference type="EC" id="6.3.5.7" evidence="7"/>
<dbReference type="PANTHER" id="PTHR11895:SF7">
    <property type="entry name" value="GLUTAMYL-TRNA(GLN) AMIDOTRANSFERASE SUBUNIT A, MITOCHONDRIAL"/>
    <property type="match status" value="1"/>
</dbReference>
<comment type="subunit">
    <text evidence="7">Subunit of the heterotrimeric GatCAB amidotransferase (AdT) complex, composed of A, B and C subunits.</text>
</comment>
<dbReference type="GO" id="GO:0050567">
    <property type="term" value="F:glutaminyl-tRNA synthase (glutamine-hydrolyzing) activity"/>
    <property type="evidence" value="ECO:0007669"/>
    <property type="project" value="UniProtKB-UniRule"/>
</dbReference>
<evidence type="ECO:0000256" key="3">
    <source>
        <dbReference type="ARBA" id="ARBA00022741"/>
    </source>
</evidence>
<proteinExistence type="inferred from homology"/>
<evidence type="ECO:0000256" key="4">
    <source>
        <dbReference type="ARBA" id="ARBA00022840"/>
    </source>
</evidence>
<dbReference type="Gene3D" id="3.90.1300.10">
    <property type="entry name" value="Amidase signature (AS) domain"/>
    <property type="match status" value="1"/>
</dbReference>
<organism evidence="10 11">
    <name type="scientific">Papiliotrema laurentii</name>
    <name type="common">Cryptococcus laurentii</name>
    <dbReference type="NCBI Taxonomy" id="5418"/>
    <lineage>
        <taxon>Eukaryota</taxon>
        <taxon>Fungi</taxon>
        <taxon>Dikarya</taxon>
        <taxon>Basidiomycota</taxon>
        <taxon>Agaricomycotina</taxon>
        <taxon>Tremellomycetes</taxon>
        <taxon>Tremellales</taxon>
        <taxon>Rhynchogastremaceae</taxon>
        <taxon>Papiliotrema</taxon>
    </lineage>
</organism>
<comment type="function">
    <text evidence="7">Allows the formation of correctly charged Gln-tRNA(Gln) through the transamidation of misacylated Glu-tRNA(Gln) in the mitochondria. The reaction takes place in the presence of glutamine and ATP through an activated gamma-phospho-Glu-tRNA(Gln).</text>
</comment>
<comment type="caution">
    <text evidence="10">The sequence shown here is derived from an EMBL/GenBank/DDBJ whole genome shotgun (WGS) entry which is preliminary data.</text>
</comment>
<evidence type="ECO:0000313" key="10">
    <source>
        <dbReference type="EMBL" id="KAK1926661.1"/>
    </source>
</evidence>
<dbReference type="InterPro" id="IPR004412">
    <property type="entry name" value="GatA"/>
</dbReference>
<evidence type="ECO:0000256" key="7">
    <source>
        <dbReference type="HAMAP-Rule" id="MF_03150"/>
    </source>
</evidence>
<keyword evidence="3 7" id="KW-0547">Nucleotide-binding</keyword>
<evidence type="ECO:0000256" key="6">
    <source>
        <dbReference type="ARBA" id="ARBA00047407"/>
    </source>
</evidence>
<dbReference type="InterPro" id="IPR020556">
    <property type="entry name" value="Amidase_CS"/>
</dbReference>
<evidence type="ECO:0000256" key="2">
    <source>
        <dbReference type="ARBA" id="ARBA00022598"/>
    </source>
</evidence>
<accession>A0AAD9L7Z5</accession>
<evidence type="ECO:0000256" key="1">
    <source>
        <dbReference type="ARBA" id="ARBA00008069"/>
    </source>
</evidence>
<dbReference type="GO" id="GO:0030956">
    <property type="term" value="C:glutamyl-tRNA(Gln) amidotransferase complex"/>
    <property type="evidence" value="ECO:0007669"/>
    <property type="project" value="UniProtKB-UniRule"/>
</dbReference>